<feature type="region of interest" description="Disordered" evidence="1">
    <location>
        <begin position="271"/>
        <end position="290"/>
    </location>
</feature>
<feature type="region of interest" description="Disordered" evidence="1">
    <location>
        <begin position="205"/>
        <end position="228"/>
    </location>
</feature>
<dbReference type="PANTHER" id="PTHR48435">
    <property type="entry name" value="POLYPROTEIN"/>
    <property type="match status" value="1"/>
</dbReference>
<evidence type="ECO:0000313" key="2">
    <source>
        <dbReference type="EMBL" id="KAF3452105.1"/>
    </source>
</evidence>
<keyword evidence="3" id="KW-1185">Reference proteome</keyword>
<evidence type="ECO:0000256" key="1">
    <source>
        <dbReference type="SAM" id="MobiDB-lite"/>
    </source>
</evidence>
<dbReference type="InterPro" id="IPR053098">
    <property type="entry name" value="Petuviruses_polyprotein"/>
</dbReference>
<name>A0A8K0MNQ4_9ROSA</name>
<accession>A0A8K0MNQ4</accession>
<evidence type="ECO:0000313" key="3">
    <source>
        <dbReference type="Proteomes" id="UP000796880"/>
    </source>
</evidence>
<dbReference type="EMBL" id="VOIH02000003">
    <property type="protein sequence ID" value="KAF3452105.1"/>
    <property type="molecule type" value="Genomic_DNA"/>
</dbReference>
<proteinExistence type="predicted"/>
<dbReference type="PANTHER" id="PTHR48435:SF1">
    <property type="entry name" value="POLYPROTEIN"/>
    <property type="match status" value="1"/>
</dbReference>
<comment type="caution">
    <text evidence="2">The sequence shown here is derived from an EMBL/GenBank/DDBJ whole genome shotgun (WGS) entry which is preliminary data.</text>
</comment>
<gene>
    <name evidence="2" type="ORF">FNV43_RR08202</name>
</gene>
<sequence>MLKLQIQMTGAEHVVIAYAGTLHHQVVYRLQNHALNLPGPSLQGLPLLITTERDDIASIIHTPKQIAPKTLKNLIPLEWFTRYKQLHKASTLLVSMDPSFQSMTDGTVRTSFSKPSSEASSSRVFHTLMITPASKQYSPDPDKDIHVAEFNIDGSLNFVSHIDGHFIWDVDPSMCHPVQLDLLPKPRIVPKAECPWWNDSDYQKRRATAASPTTPPTKPAPSSSSAKMQCLSSNSLEKMSWSSSEQMADLSNLMTEYVAQSTQPTEPIVEEPVESTATNAPPPPPAPNLKGKTDGVWFTGTLRDWFQSLGEYQQLQLLRTTNPQVMLGAIYSEFFGDHVQILPQVRKEFFNRKCCSLSKKDLNKHYEVMPPLYYLLNGIDEPNIKQVFISSLPNEILSEVQNSIDTTKKDLKNITIGQIHHMALTAVDKQCERQEVMKDFFQTTEAQISLQGSSPKD</sequence>
<dbReference type="AlphaFoldDB" id="A0A8K0MNQ4"/>
<dbReference type="OrthoDB" id="1112440at2759"/>
<reference evidence="2" key="1">
    <citation type="submission" date="2020-03" db="EMBL/GenBank/DDBJ databases">
        <title>A high-quality chromosome-level genome assembly of a woody plant with both climbing and erect habits, Rhamnella rubrinervis.</title>
        <authorList>
            <person name="Lu Z."/>
            <person name="Yang Y."/>
            <person name="Zhu X."/>
            <person name="Sun Y."/>
        </authorList>
    </citation>
    <scope>NUCLEOTIDE SEQUENCE</scope>
    <source>
        <strain evidence="2">BYM</strain>
        <tissue evidence="2">Leaf</tissue>
    </source>
</reference>
<protein>
    <submittedName>
        <fullName evidence="2">Uncharacterized protein</fullName>
    </submittedName>
</protein>
<dbReference type="Proteomes" id="UP000796880">
    <property type="component" value="Unassembled WGS sequence"/>
</dbReference>
<organism evidence="2 3">
    <name type="scientific">Rhamnella rubrinervis</name>
    <dbReference type="NCBI Taxonomy" id="2594499"/>
    <lineage>
        <taxon>Eukaryota</taxon>
        <taxon>Viridiplantae</taxon>
        <taxon>Streptophyta</taxon>
        <taxon>Embryophyta</taxon>
        <taxon>Tracheophyta</taxon>
        <taxon>Spermatophyta</taxon>
        <taxon>Magnoliopsida</taxon>
        <taxon>eudicotyledons</taxon>
        <taxon>Gunneridae</taxon>
        <taxon>Pentapetalae</taxon>
        <taxon>rosids</taxon>
        <taxon>fabids</taxon>
        <taxon>Rosales</taxon>
        <taxon>Rhamnaceae</taxon>
        <taxon>rhamnoid group</taxon>
        <taxon>Rhamneae</taxon>
        <taxon>Rhamnella</taxon>
    </lineage>
</organism>